<organism evidence="1 2">
    <name type="scientific">Vibrio phage vB_ValS_X1</name>
    <dbReference type="NCBI Taxonomy" id="2736341"/>
    <lineage>
        <taxon>Viruses</taxon>
        <taxon>Duplodnaviria</taxon>
        <taxon>Heunggongvirae</taxon>
        <taxon>Uroviricota</taxon>
        <taxon>Caudoviricetes</taxon>
        <taxon>Demerecviridae</taxon>
        <taxon>Pogseptimavirus</taxon>
        <taxon>Pogseptimavirus VspSw1</taxon>
    </lineage>
</organism>
<accession>A0A6M9Z835</accession>
<name>A0A6M9Z835_9CAUD</name>
<evidence type="ECO:0000313" key="1">
    <source>
        <dbReference type="EMBL" id="QKN88529.1"/>
    </source>
</evidence>
<reference evidence="1 2" key="1">
    <citation type="submission" date="2020-05" db="EMBL/GenBank/DDBJ databases">
        <title>Biological and Genomic Analysis of Vibrio Phage vB_ValS_X1 Sheds Novel Insights into Evolution and Interaction of Vibrio-phage.</title>
        <authorList>
            <person name="Zhong W."/>
            <person name="Yang Y."/>
            <person name="Cai L."/>
            <person name="Xu J."/>
            <person name="Zhang R."/>
        </authorList>
    </citation>
    <scope>NUCLEOTIDE SEQUENCE [LARGE SCALE GENOMIC DNA]</scope>
</reference>
<dbReference type="EMBL" id="MT442039">
    <property type="protein sequence ID" value="QKN88529.1"/>
    <property type="molecule type" value="Genomic_DNA"/>
</dbReference>
<proteinExistence type="predicted"/>
<sequence>MEQYRHELREKVRELLIDFRDNGTTTELHLLLLGFSRTGKQALSKSTGTWTYSFTNIPGGLEYLCRYNALFKRDFRPMNAEGIGLARAKMDVGTNLSYSSGDSEHIREFVDSLPQWPELGYKPRWGKWLKNETVDNTWNAAPLAVLYELVYGKPVHIMNLVNVLKTKEFQPTCQINLCTGDPGPKNKLFSVESRKDIIEAFVAGTPAEPLEVKELGIEKEKSELKIKFNPS</sequence>
<dbReference type="Proteomes" id="UP000509161">
    <property type="component" value="Segment"/>
</dbReference>
<evidence type="ECO:0000313" key="2">
    <source>
        <dbReference type="Proteomes" id="UP000509161"/>
    </source>
</evidence>
<protein>
    <submittedName>
        <fullName evidence="1">Uncharacterized protein</fullName>
    </submittedName>
</protein>
<gene>
    <name evidence="1" type="ORF">vBValSX1_136</name>
</gene>